<proteinExistence type="inferred from homology"/>
<evidence type="ECO:0008006" key="3">
    <source>
        <dbReference type="Google" id="ProtNLM"/>
    </source>
</evidence>
<dbReference type="CDD" id="cd06558">
    <property type="entry name" value="crotonase-like"/>
    <property type="match status" value="1"/>
</dbReference>
<dbReference type="InterPro" id="IPR001753">
    <property type="entry name" value="Enoyl-CoA_hydra/iso"/>
</dbReference>
<sequence length="63" mass="7027">MSFVETDIHGQIMIVKLNRPERLNALSKVVREGMADAFNQYKNDKDLEVAILTGEGRGFCAGE</sequence>
<gene>
    <name evidence="2" type="ORF">METZ01_LOCUS468475</name>
</gene>
<comment type="similarity">
    <text evidence="1">Belongs to the enoyl-CoA hydratase/isomerase family.</text>
</comment>
<dbReference type="PANTHER" id="PTHR43802">
    <property type="entry name" value="ENOYL-COA HYDRATASE"/>
    <property type="match status" value="1"/>
</dbReference>
<dbReference type="PANTHER" id="PTHR43802:SF1">
    <property type="entry name" value="IP11341P-RELATED"/>
    <property type="match status" value="1"/>
</dbReference>
<reference evidence="2" key="1">
    <citation type="submission" date="2018-05" db="EMBL/GenBank/DDBJ databases">
        <authorList>
            <person name="Lanie J.A."/>
            <person name="Ng W.-L."/>
            <person name="Kazmierczak K.M."/>
            <person name="Andrzejewski T.M."/>
            <person name="Davidsen T.M."/>
            <person name="Wayne K.J."/>
            <person name="Tettelin H."/>
            <person name="Glass J.I."/>
            <person name="Rusch D."/>
            <person name="Podicherti R."/>
            <person name="Tsui H.-C.T."/>
            <person name="Winkler M.E."/>
        </authorList>
    </citation>
    <scope>NUCLEOTIDE SEQUENCE</scope>
</reference>
<evidence type="ECO:0000313" key="2">
    <source>
        <dbReference type="EMBL" id="SVE15621.1"/>
    </source>
</evidence>
<dbReference type="Gene3D" id="3.30.300.220">
    <property type="match status" value="1"/>
</dbReference>
<dbReference type="AlphaFoldDB" id="A0A383B6Y2"/>
<dbReference type="InterPro" id="IPR029045">
    <property type="entry name" value="ClpP/crotonase-like_dom_sf"/>
</dbReference>
<organism evidence="2">
    <name type="scientific">marine metagenome</name>
    <dbReference type="NCBI Taxonomy" id="408172"/>
    <lineage>
        <taxon>unclassified sequences</taxon>
        <taxon>metagenomes</taxon>
        <taxon>ecological metagenomes</taxon>
    </lineage>
</organism>
<accession>A0A383B6Y2</accession>
<protein>
    <recommendedName>
        <fullName evidence="3">Enoyl-CoA hydratase</fullName>
    </recommendedName>
</protein>
<feature type="non-terminal residue" evidence="2">
    <location>
        <position position="63"/>
    </location>
</feature>
<evidence type="ECO:0000256" key="1">
    <source>
        <dbReference type="ARBA" id="ARBA00005254"/>
    </source>
</evidence>
<dbReference type="SUPFAM" id="SSF52096">
    <property type="entry name" value="ClpP/crotonase"/>
    <property type="match status" value="1"/>
</dbReference>
<dbReference type="Pfam" id="PF00378">
    <property type="entry name" value="ECH_1"/>
    <property type="match status" value="1"/>
</dbReference>
<name>A0A383B6Y2_9ZZZZ</name>
<dbReference type="EMBL" id="UINC01197902">
    <property type="protein sequence ID" value="SVE15621.1"/>
    <property type="molecule type" value="Genomic_DNA"/>
</dbReference>